<dbReference type="Proteomes" id="UP000283895">
    <property type="component" value="Unassembled WGS sequence"/>
</dbReference>
<dbReference type="PANTHER" id="PTHR11227">
    <property type="entry name" value="WD-REPEAT PROTEIN INTERACTING WITH PHOSPHOINOSIDES WIPI -RELATED"/>
    <property type="match status" value="1"/>
</dbReference>
<dbReference type="EMBL" id="LKEA01000036">
    <property type="protein sequence ID" value="ROV95414.1"/>
    <property type="molecule type" value="Genomic_DNA"/>
</dbReference>
<proteinExistence type="inferred from homology"/>
<dbReference type="SMART" id="SM00320">
    <property type="entry name" value="WD40"/>
    <property type="match status" value="2"/>
</dbReference>
<evidence type="ECO:0000256" key="3">
    <source>
        <dbReference type="ARBA" id="ARBA00022737"/>
    </source>
</evidence>
<accession>A0A423VWI3</accession>
<evidence type="ECO:0000313" key="5">
    <source>
        <dbReference type="EMBL" id="ROV95414.1"/>
    </source>
</evidence>
<comment type="similarity">
    <text evidence="4">Belongs to the WD repeat PROPPIN family.</text>
</comment>
<evidence type="ECO:0000256" key="1">
    <source>
        <dbReference type="ARBA" id="ARBA00004148"/>
    </source>
</evidence>
<organism evidence="5 6">
    <name type="scientific">Cytospora schulzeri</name>
    <dbReference type="NCBI Taxonomy" id="448051"/>
    <lineage>
        <taxon>Eukaryota</taxon>
        <taxon>Fungi</taxon>
        <taxon>Dikarya</taxon>
        <taxon>Ascomycota</taxon>
        <taxon>Pezizomycotina</taxon>
        <taxon>Sordariomycetes</taxon>
        <taxon>Sordariomycetidae</taxon>
        <taxon>Diaporthales</taxon>
        <taxon>Cytosporaceae</taxon>
        <taxon>Cytospora</taxon>
    </lineage>
</organism>
<dbReference type="GO" id="GO:0005774">
    <property type="term" value="C:vacuolar membrane"/>
    <property type="evidence" value="ECO:0007669"/>
    <property type="project" value="UniProtKB-SubCell"/>
</dbReference>
<dbReference type="Gene3D" id="2.130.10.10">
    <property type="entry name" value="YVTN repeat-like/Quinoprotein amine dehydrogenase"/>
    <property type="match status" value="1"/>
</dbReference>
<name>A0A423VWI3_9PEZI</name>
<keyword evidence="2" id="KW-0853">WD repeat</keyword>
<comment type="caution">
    <text evidence="5">The sequence shown here is derived from an EMBL/GenBank/DDBJ whole genome shotgun (WGS) entry which is preliminary data.</text>
</comment>
<evidence type="ECO:0000313" key="6">
    <source>
        <dbReference type="Proteomes" id="UP000283895"/>
    </source>
</evidence>
<protein>
    <submittedName>
        <fullName evidence="5">Uncharacterized protein</fullName>
    </submittedName>
</protein>
<sequence>MDTRPKIEPPKARRVLSANFDASGFHFGIGLEDGFRLVHAERALTVLNKDLAGGVGLVQMLDNTNYIALVGGGRMPKFAATKASLVHLWVVIWDAVKDKAVGFITSKTPVRAVRLTRDKIVVVVQNSVEVYAWNKPKEPKELDRLSVYETADNLLGMICMSSKLAAFPGRTPGHVQIVENDTGNVSIIPAHSTPLRAMAFSPKGELLATASDHGTIIRIWNTRNCARICELRRGWDSAAIFSLAFSSDGNLLACTSDKGTLHVFDVPDPEKLRELQSPSSPVSGAFPCSRPSATAAAVENGKGKWGFLGKIPFMPRMFSDQYSFASAPFEMGDEPTTGGLPLLADNASLGTTKPQKGVLAWFDEETIHVVGAGLDARWEKFKVELDDEGRRCVRRVGWKRYCNDD</sequence>
<dbReference type="Pfam" id="PF21032">
    <property type="entry name" value="PROPPIN"/>
    <property type="match status" value="1"/>
</dbReference>
<comment type="subcellular location">
    <subcellularLocation>
        <location evidence="1">Vacuole membrane</location>
        <topology evidence="1">Peripheral membrane protein</topology>
    </subcellularLocation>
</comment>
<evidence type="ECO:0000256" key="4">
    <source>
        <dbReference type="ARBA" id="ARBA00025740"/>
    </source>
</evidence>
<dbReference type="STRING" id="356882.A0A423VWI3"/>
<dbReference type="SUPFAM" id="SSF50978">
    <property type="entry name" value="WD40 repeat-like"/>
    <property type="match status" value="1"/>
</dbReference>
<evidence type="ECO:0000256" key="2">
    <source>
        <dbReference type="ARBA" id="ARBA00022574"/>
    </source>
</evidence>
<keyword evidence="6" id="KW-1185">Reference proteome</keyword>
<reference evidence="5 6" key="1">
    <citation type="submission" date="2015-09" db="EMBL/GenBank/DDBJ databases">
        <title>Host preference determinants of Valsa canker pathogens revealed by comparative genomics.</title>
        <authorList>
            <person name="Yin Z."/>
            <person name="Huang L."/>
        </authorList>
    </citation>
    <scope>NUCLEOTIDE SEQUENCE [LARGE SCALE GENOMIC DNA]</scope>
    <source>
        <strain evidence="5 6">03-1</strain>
    </source>
</reference>
<dbReference type="InterPro" id="IPR048720">
    <property type="entry name" value="PROPPIN"/>
</dbReference>
<gene>
    <name evidence="5" type="ORF">VMCG_08455</name>
</gene>
<dbReference type="AlphaFoldDB" id="A0A423VWI3"/>
<dbReference type="InterPro" id="IPR015943">
    <property type="entry name" value="WD40/YVTN_repeat-like_dom_sf"/>
</dbReference>
<dbReference type="InterPro" id="IPR001680">
    <property type="entry name" value="WD40_rpt"/>
</dbReference>
<dbReference type="InterPro" id="IPR036322">
    <property type="entry name" value="WD40_repeat_dom_sf"/>
</dbReference>
<keyword evidence="3" id="KW-0677">Repeat</keyword>
<dbReference type="OrthoDB" id="1667587at2759"/>